<evidence type="ECO:0000313" key="3">
    <source>
        <dbReference type="Proteomes" id="UP000516093"/>
    </source>
</evidence>
<gene>
    <name evidence="2" type="ORF">H9L05_14875</name>
</gene>
<organism evidence="2 3">
    <name type="scientific">Hymenobacter qilianensis</name>
    <dbReference type="NCBI Taxonomy" id="1385715"/>
    <lineage>
        <taxon>Bacteria</taxon>
        <taxon>Pseudomonadati</taxon>
        <taxon>Bacteroidota</taxon>
        <taxon>Cytophagia</taxon>
        <taxon>Cytophagales</taxon>
        <taxon>Hymenobacteraceae</taxon>
        <taxon>Hymenobacter</taxon>
    </lineage>
</organism>
<dbReference type="EMBL" id="CP060784">
    <property type="protein sequence ID" value="QNP51331.1"/>
    <property type="molecule type" value="Genomic_DNA"/>
</dbReference>
<dbReference type="AlphaFoldDB" id="A0A7H0GSR5"/>
<name>A0A7H0GSR5_9BACT</name>
<feature type="compositionally biased region" description="Basic and acidic residues" evidence="1">
    <location>
        <begin position="1"/>
        <end position="10"/>
    </location>
</feature>
<dbReference type="Proteomes" id="UP000516093">
    <property type="component" value="Chromosome"/>
</dbReference>
<protein>
    <submittedName>
        <fullName evidence="2">Uncharacterized protein</fullName>
    </submittedName>
</protein>
<reference evidence="2 3" key="1">
    <citation type="submission" date="2020-08" db="EMBL/GenBank/DDBJ databases">
        <title>Genome sequence of Hymenobacter qilianensis JCM 19763T.</title>
        <authorList>
            <person name="Hyun D.-W."/>
            <person name="Bae J.-W."/>
        </authorList>
    </citation>
    <scope>NUCLEOTIDE SEQUENCE [LARGE SCALE GENOMIC DNA]</scope>
    <source>
        <strain evidence="2 3">JCM 19763</strain>
    </source>
</reference>
<keyword evidence="3" id="KW-1185">Reference proteome</keyword>
<dbReference type="KEGG" id="hqi:H9L05_14875"/>
<evidence type="ECO:0000256" key="1">
    <source>
        <dbReference type="SAM" id="MobiDB-lite"/>
    </source>
</evidence>
<sequence>MDSLQDDHASEPGIIVNSHDLAQIPANVTPDQLRRAGSQENPAEKFTIVALGGSAGSLNAFERFFKNMPPTAAWPSW</sequence>
<accession>A0A7H0GSR5</accession>
<feature type="region of interest" description="Disordered" evidence="1">
    <location>
        <begin position="1"/>
        <end position="21"/>
    </location>
</feature>
<proteinExistence type="predicted"/>
<dbReference type="RefSeq" id="WP_187731620.1">
    <property type="nucleotide sequence ID" value="NZ_CP060784.1"/>
</dbReference>
<evidence type="ECO:0000313" key="2">
    <source>
        <dbReference type="EMBL" id="QNP51331.1"/>
    </source>
</evidence>